<proteinExistence type="predicted"/>
<dbReference type="SUPFAM" id="SSF48452">
    <property type="entry name" value="TPR-like"/>
    <property type="match status" value="1"/>
</dbReference>
<dbReference type="RefSeq" id="WP_097186324.1">
    <property type="nucleotide sequence ID" value="NZ_OBQK01000001.1"/>
</dbReference>
<reference evidence="3" key="1">
    <citation type="submission" date="2017-08" db="EMBL/GenBank/DDBJ databases">
        <authorList>
            <person name="Varghese N."/>
            <person name="Submissions S."/>
        </authorList>
    </citation>
    <scope>NUCLEOTIDE SEQUENCE [LARGE SCALE GENOMIC DNA]</scope>
    <source>
        <strain evidence="3">USBA17B2</strain>
    </source>
</reference>
<dbReference type="AlphaFoldDB" id="A0A285VAT8"/>
<dbReference type="Proteomes" id="UP000219688">
    <property type="component" value="Unassembled WGS sequence"/>
</dbReference>
<keyword evidence="3" id="KW-1185">Reference proteome</keyword>
<evidence type="ECO:0000313" key="2">
    <source>
        <dbReference type="EMBL" id="SOC51209.1"/>
    </source>
</evidence>
<dbReference type="InterPro" id="IPR024983">
    <property type="entry name" value="CHAT_dom"/>
</dbReference>
<accession>A0A285VAT8</accession>
<protein>
    <submittedName>
        <fullName evidence="2">Tetratricopeptide repeat-containing protein</fullName>
    </submittedName>
</protein>
<dbReference type="Gene3D" id="1.25.40.10">
    <property type="entry name" value="Tetratricopeptide repeat domain"/>
    <property type="match status" value="2"/>
</dbReference>
<dbReference type="EMBL" id="OBQK01000001">
    <property type="protein sequence ID" value="SOC51209.1"/>
    <property type="molecule type" value="Genomic_DNA"/>
</dbReference>
<dbReference type="PANTHER" id="PTHR10098">
    <property type="entry name" value="RAPSYN-RELATED"/>
    <property type="match status" value="1"/>
</dbReference>
<feature type="domain" description="CHAT" evidence="1">
    <location>
        <begin position="759"/>
        <end position="1027"/>
    </location>
</feature>
<dbReference type="PANTHER" id="PTHR10098:SF108">
    <property type="entry name" value="TETRATRICOPEPTIDE REPEAT PROTEIN 28"/>
    <property type="match status" value="1"/>
</dbReference>
<evidence type="ECO:0000259" key="1">
    <source>
        <dbReference type="Pfam" id="PF12770"/>
    </source>
</evidence>
<dbReference type="Pfam" id="PF12770">
    <property type="entry name" value="CHAT"/>
    <property type="match status" value="1"/>
</dbReference>
<evidence type="ECO:0000313" key="3">
    <source>
        <dbReference type="Proteomes" id="UP000219688"/>
    </source>
</evidence>
<organism evidence="2 3">
    <name type="scientific">Ornithinimicrobium cerasi</name>
    <dbReference type="NCBI Taxonomy" id="2248773"/>
    <lineage>
        <taxon>Bacteria</taxon>
        <taxon>Bacillati</taxon>
        <taxon>Actinomycetota</taxon>
        <taxon>Actinomycetes</taxon>
        <taxon>Micrococcales</taxon>
        <taxon>Ornithinimicrobiaceae</taxon>
        <taxon>Ornithinimicrobium</taxon>
    </lineage>
</organism>
<name>A0A285VAT8_9MICO</name>
<dbReference type="InterPro" id="IPR011990">
    <property type="entry name" value="TPR-like_helical_dom_sf"/>
</dbReference>
<gene>
    <name evidence="2" type="ORF">SAMN05421879_10179</name>
</gene>
<sequence>MRWGRQSKATVNIDPLRDQKRALLDQANQFDEAFRLTRQISSLRDAAQRWLDLADVLSDEDPIRAEVWHQAGLRYLEAYQHVEDQVDLSVARQLLSDAVEATGDDNAVSKGMMLTHLGHALRLTFEVRDDTAFLDEAEAVLERAVDLLSSIKPSESARVSAGMGLAQVLRDRYRLCGDSGRIDRALELDEAALVAASNPEVQTLARNGLANSLALRWERTRDTRDLDRLVVERAKALETTTPGSPHYSGYLSNLANAYASRAEATGSKADFDRAVKIAEEALSVTAPSSPTYTAKISNLAGMLRDRYDLFGEVADADRALDLSKQALEASPEGGDLWLSAANNVGIGLRERFSRQNSLDDLETAISLLTQAATRTPSNAPEATARWHNLGNAMRARYLRSEDPGDLGATIAAYEHALSLTEGAHQAALLLNNLGSAYNDRYDIDTSAPGRKTGDDLDRAKECYARAAKIVSPETSLWRSVRSNQGRAILADPLLRTNSQALDEAARAFSAAIEKTPGLTPELLIYQINMAKTELLRYRATDDAAALSRGTALLRTVTEVGVDVAPDQGLLAAKSWGGSAMERQEWQEAAEAYRAGLVCLRALRDRQSRRDQKETWLHHAVTMAPRAAYCLARVGDLTGAVAAAEAGRGVLLVEALEARTVAENISSEGTSEEDLAAVITLTAPTGPASFAGSSALVFLVCGPSDGRALLVREDGPPSALVLPGFGEADALDRLRVYQAAYDRQLEDAHTWRSTLEDVTGWLWTAGIGDLCQQLNVDRATLIPSGPLSLLPLHAAWRPEGDMSGQGDGRRYAMEDILFSYAPNARMMHRTREVPPVREADGVLVVADPQPSEAPPLPYAAEEGERVRRLFKDGLVLSGRTATRSSVWEALSAWPVLHFACHGYADAVEPLMSSLLMAGDEPIRVREILADARLQARLVVLSACETAVVGSGLPDEVVGLPTAFIQAGVGGVVATWWPVYDESTARLMEGFYTQLRRRLDDPAEALRLAQLQMRAFPEFRHPVHWAGVSYFGG</sequence>